<dbReference type="EMBL" id="JAFIMR010000006">
    <property type="protein sequence ID" value="KAI1877397.1"/>
    <property type="molecule type" value="Genomic_DNA"/>
</dbReference>
<feature type="region of interest" description="Disordered" evidence="1">
    <location>
        <begin position="329"/>
        <end position="364"/>
    </location>
</feature>
<dbReference type="Pfam" id="PF23395">
    <property type="entry name" value="SAM_6"/>
    <property type="match status" value="1"/>
</dbReference>
<evidence type="ECO:0000259" key="3">
    <source>
        <dbReference type="Pfam" id="PF23395"/>
    </source>
</evidence>
<gene>
    <name evidence="4" type="ORF">JX265_003405</name>
</gene>
<organism evidence="4 5">
    <name type="scientific">Neoarthrinium moseri</name>
    <dbReference type="NCBI Taxonomy" id="1658444"/>
    <lineage>
        <taxon>Eukaryota</taxon>
        <taxon>Fungi</taxon>
        <taxon>Dikarya</taxon>
        <taxon>Ascomycota</taxon>
        <taxon>Pezizomycotina</taxon>
        <taxon>Sordariomycetes</taxon>
        <taxon>Xylariomycetidae</taxon>
        <taxon>Amphisphaeriales</taxon>
        <taxon>Apiosporaceae</taxon>
        <taxon>Neoarthrinium</taxon>
    </lineage>
</organism>
<feature type="domain" description="DUF7102" evidence="2">
    <location>
        <begin position="388"/>
        <end position="551"/>
    </location>
</feature>
<dbReference type="InterPro" id="IPR055528">
    <property type="entry name" value="DUF7102"/>
</dbReference>
<comment type="caution">
    <text evidence="4">The sequence shown here is derived from an EMBL/GenBank/DDBJ whole genome shotgun (WGS) entry which is preliminary data.</text>
</comment>
<protein>
    <submittedName>
        <fullName evidence="4">Uncharacterized protein</fullName>
    </submittedName>
</protein>
<dbReference type="AlphaFoldDB" id="A0A9Q0AP89"/>
<feature type="domain" description="SAM-like" evidence="3">
    <location>
        <begin position="560"/>
        <end position="634"/>
    </location>
</feature>
<dbReference type="Proteomes" id="UP000829685">
    <property type="component" value="Unassembled WGS sequence"/>
</dbReference>
<evidence type="ECO:0000313" key="4">
    <source>
        <dbReference type="EMBL" id="KAI1877397.1"/>
    </source>
</evidence>
<sequence>MNEAHAALLSDGCSSPHFKTPELSPIVDLTLFETPLSKPDQRRVEEPLMPLEFVGTPSSSPTLDLQRTAMETCHFQDEVSPEPVSQDNIDALFSDDLASFMQQTAVDTNRAIEQERIEPTATIARVSVPVMDFNLPELSWDQNDNDSQSHFRFIHAECDSISVPEWHRNPLEDRQMWWNPFPSKLGHISLTEAIDYDNEPQLSLHYPEPQSVPTSECYVWKKPGLSILEGTDDEELETCQIHIDSNHVIHSLVRKRKLDMLETVSDDPQLSSPLSPVDLVETAKTRPIIDNSKPLLVGVDDPQVSSTLLSNFVGLRNYRKRKNETSSFFSSDSATRRFEQPGHVTNAPSRPKDPREKQSPSVSPLEIAKSAPLPVLKHGKQCATIITALNLDRGVIDQIEKLLPGLSMVERDFERWNMVGWDRNSVLRSPIVSPLAAEADIIVSPSTGILTTTLIQAIQQPLPGHKGKAAIRHRIEKVSLRYERLIVLVSEANRLDESARVMNAAEQAAFSELSGFVAGLNTETQLYYVGGGKDTLSQWLAHFIVKYSTEESKVNGAVMADETTAEMLLRRAGLNAFAAQIILATLKAQHSHENGNGQYSGIASFINMPQDERIRTFGQQLGGSNVIRRVGAVLDAIWELQ</sequence>
<accession>A0A9Q0AP89</accession>
<evidence type="ECO:0000256" key="1">
    <source>
        <dbReference type="SAM" id="MobiDB-lite"/>
    </source>
</evidence>
<dbReference type="InterPro" id="IPR057559">
    <property type="entry name" value="SAM_6"/>
</dbReference>
<keyword evidence="5" id="KW-1185">Reference proteome</keyword>
<proteinExistence type="predicted"/>
<evidence type="ECO:0000313" key="5">
    <source>
        <dbReference type="Proteomes" id="UP000829685"/>
    </source>
</evidence>
<reference evidence="4" key="1">
    <citation type="submission" date="2021-03" db="EMBL/GenBank/DDBJ databases">
        <title>Revisited historic fungal species revealed as producer of novel bioactive compounds through whole genome sequencing and comparative genomics.</title>
        <authorList>
            <person name="Vignolle G.A."/>
            <person name="Hochenegger N."/>
            <person name="Mach R.L."/>
            <person name="Mach-Aigner A.R."/>
            <person name="Javad Rahimi M."/>
            <person name="Salim K.A."/>
            <person name="Chan C.M."/>
            <person name="Lim L.B.L."/>
            <person name="Cai F."/>
            <person name="Druzhinina I.S."/>
            <person name="U'Ren J.M."/>
            <person name="Derntl C."/>
        </authorList>
    </citation>
    <scope>NUCLEOTIDE SEQUENCE</scope>
    <source>
        <strain evidence="4">TUCIM 5799</strain>
    </source>
</reference>
<evidence type="ECO:0000259" key="2">
    <source>
        <dbReference type="Pfam" id="PF23394"/>
    </source>
</evidence>
<name>A0A9Q0AP89_9PEZI</name>
<dbReference type="Pfam" id="PF23394">
    <property type="entry name" value="DUF7102"/>
    <property type="match status" value="1"/>
</dbReference>